<feature type="signal peptide" evidence="1">
    <location>
        <begin position="1"/>
        <end position="18"/>
    </location>
</feature>
<accession>A0A953LD95</accession>
<name>A0A953LD95_9BACT</name>
<comment type="caution">
    <text evidence="2">The sequence shown here is derived from an EMBL/GenBank/DDBJ whole genome shotgun (WGS) entry which is preliminary data.</text>
</comment>
<feature type="chain" id="PRO_5037349918" description="DUF3575 domain-containing protein" evidence="1">
    <location>
        <begin position="19"/>
        <end position="216"/>
    </location>
</feature>
<evidence type="ECO:0000256" key="1">
    <source>
        <dbReference type="SAM" id="SignalP"/>
    </source>
</evidence>
<protein>
    <recommendedName>
        <fullName evidence="4">DUF3575 domain-containing protein</fullName>
    </recommendedName>
</protein>
<dbReference type="EMBL" id="JAHVHU010000009">
    <property type="protein sequence ID" value="MBY5958619.1"/>
    <property type="molecule type" value="Genomic_DNA"/>
</dbReference>
<dbReference type="RefSeq" id="WP_222580152.1">
    <property type="nucleotide sequence ID" value="NZ_JAHVHU010000009.1"/>
</dbReference>
<gene>
    <name evidence="2" type="ORF">KUV50_10775</name>
</gene>
<keyword evidence="1" id="KW-0732">Signal</keyword>
<proteinExistence type="predicted"/>
<sequence>MKSLITFFLFFCTLSAFAQMNLPEGKETEVAHKYRVSLPYFVPEGLIVDSWDDRTSTQHLELHIKRNLDNKNIIGLKFASWRLFQPMGITWWDGLLDKLESESEFYPGYVREIGIGVTYQRMLWKGLFATVEVLPQFQTYKDLDGNKTGNDIKLYTSYHLGYHIAFGKKRRFFIEPQINCMYWMFDNNAPDGFKQLDDKWRNYFLFEPQIYLGLNF</sequence>
<organism evidence="2 3">
    <name type="scientific">Membranihabitans marinus</name>
    <dbReference type="NCBI Taxonomy" id="1227546"/>
    <lineage>
        <taxon>Bacteria</taxon>
        <taxon>Pseudomonadati</taxon>
        <taxon>Bacteroidota</taxon>
        <taxon>Saprospiria</taxon>
        <taxon>Saprospirales</taxon>
        <taxon>Saprospiraceae</taxon>
        <taxon>Membranihabitans</taxon>
    </lineage>
</organism>
<dbReference type="AlphaFoldDB" id="A0A953LD95"/>
<evidence type="ECO:0008006" key="4">
    <source>
        <dbReference type="Google" id="ProtNLM"/>
    </source>
</evidence>
<reference evidence="2" key="1">
    <citation type="submission" date="2021-06" db="EMBL/GenBank/DDBJ databases">
        <title>44 bacteria genomes isolated from Dapeng, Shenzhen.</title>
        <authorList>
            <person name="Zheng W."/>
            <person name="Yu S."/>
            <person name="Huang Y."/>
        </authorList>
    </citation>
    <scope>NUCLEOTIDE SEQUENCE</scope>
    <source>
        <strain evidence="2">DP5N28-2</strain>
    </source>
</reference>
<evidence type="ECO:0000313" key="2">
    <source>
        <dbReference type="EMBL" id="MBY5958619.1"/>
    </source>
</evidence>
<evidence type="ECO:0000313" key="3">
    <source>
        <dbReference type="Proteomes" id="UP000753961"/>
    </source>
</evidence>
<dbReference type="Proteomes" id="UP000753961">
    <property type="component" value="Unassembled WGS sequence"/>
</dbReference>
<keyword evidence="3" id="KW-1185">Reference proteome</keyword>